<gene>
    <name evidence="3" type="ORF">D8M06_15825</name>
</gene>
<dbReference type="GO" id="GO:0019622">
    <property type="term" value="P:3-(3-hydroxy)phenylpropionate catabolic process"/>
    <property type="evidence" value="ECO:0007669"/>
    <property type="project" value="TreeGrafter"/>
</dbReference>
<dbReference type="Proteomes" id="UP000269301">
    <property type="component" value="Unassembled WGS sequence"/>
</dbReference>
<dbReference type="AlphaFoldDB" id="A0A494ZV86"/>
<accession>A0A494ZV86</accession>
<feature type="domain" description="FAD-binding" evidence="2">
    <location>
        <begin position="6"/>
        <end position="346"/>
    </location>
</feature>
<dbReference type="SUPFAM" id="SSF51905">
    <property type="entry name" value="FAD/NAD(P)-binding domain"/>
    <property type="match status" value="1"/>
</dbReference>
<dbReference type="NCBIfam" id="NF004829">
    <property type="entry name" value="PRK06183.1-3"/>
    <property type="match status" value="1"/>
</dbReference>
<dbReference type="EMBL" id="RBZP01000018">
    <property type="protein sequence ID" value="RKQ30377.1"/>
    <property type="molecule type" value="Genomic_DNA"/>
</dbReference>
<keyword evidence="1" id="KW-0560">Oxidoreductase</keyword>
<evidence type="ECO:0000256" key="1">
    <source>
        <dbReference type="ARBA" id="ARBA00023002"/>
    </source>
</evidence>
<protein>
    <submittedName>
        <fullName evidence="3">Bifunctional 3-(3-hydroxy-phenyl)propionate/3-hydroxycinnamic acid hydroxylase</fullName>
    </submittedName>
</protein>
<name>A0A494ZV86_9BACI</name>
<sequence length="527" mass="59247">MKKEYVDVAIVGYGPIAKMLGSLLGKKGWKVGIYEKFVEPYRLPRAVAMDDEIARILQGAVPSAKLEKLFDAAGGEMYNWYNADRELLLSIPFEKEGVSGWPGELFFNQPSLEKEMDQTCSNLSSVRIHYGSEVIDIAEKEESVELTVKEHSGEERKVIANYTVGCDGANSIVREHMEHTVTDLNFAYDFLVVDIIPKGKSELPVIMQICDPTRPTTVVSGGPGRRRWEFMVLPNESKEEISQEEYIWKLLEPWNHTPENSIVERTAVYTFKALWVDNWRKGRTMIAGDAAHLTPPFMGQGMCSGIRDAANLAWKLDLVLKGKSNEDILDTYTEERKPHNQKVVHAALYLGEMICVNDPKKAKERDDAFFSGKVPPFPAFPILTDGILYQPEEEKKDNLAGKLSFQSKVGYQNKVGLFDDVVGTGWTIISPVQNPRELLSNTQLQFLNELDATCIEISSVEEDGKDTVVDVTGKYSEYFEENGIEAVIIRPDYYIFGSTSEVSKVSDLVEALASQFKKYMNTVTVQS</sequence>
<dbReference type="InterPro" id="IPR036188">
    <property type="entry name" value="FAD/NAD-bd_sf"/>
</dbReference>
<reference evidence="3 4" key="1">
    <citation type="journal article" date="2016" name="Int. J. Syst. Evol. Microbiol.">
        <title>Oceanobacillus halophilus sp. nov., a novel moderately halophilic bacterium from a hypersaline lake.</title>
        <authorList>
            <person name="Amoozegar M.A."/>
            <person name="Bagheri M."/>
            <person name="Makhdoumi A."/>
            <person name="Nikou M.M."/>
            <person name="Fazeli S.A.S."/>
            <person name="Schumann P."/>
            <person name="Sproer C."/>
            <person name="Sanchez-Porro C."/>
            <person name="Ventosa A."/>
        </authorList>
    </citation>
    <scope>NUCLEOTIDE SEQUENCE [LARGE SCALE GENOMIC DNA]</scope>
    <source>
        <strain evidence="3 4">DSM 23996</strain>
    </source>
</reference>
<dbReference type="Pfam" id="PF01494">
    <property type="entry name" value="FAD_binding_3"/>
    <property type="match status" value="1"/>
</dbReference>
<keyword evidence="4" id="KW-1185">Reference proteome</keyword>
<dbReference type="Gene3D" id="3.50.50.60">
    <property type="entry name" value="FAD/NAD(P)-binding domain"/>
    <property type="match status" value="1"/>
</dbReference>
<comment type="caution">
    <text evidence="3">The sequence shown here is derived from an EMBL/GenBank/DDBJ whole genome shotgun (WGS) entry which is preliminary data.</text>
</comment>
<evidence type="ECO:0000259" key="2">
    <source>
        <dbReference type="Pfam" id="PF01494"/>
    </source>
</evidence>
<dbReference type="GO" id="GO:0071949">
    <property type="term" value="F:FAD binding"/>
    <property type="evidence" value="ECO:0007669"/>
    <property type="project" value="InterPro"/>
</dbReference>
<dbReference type="InterPro" id="IPR050631">
    <property type="entry name" value="PheA/TfdB_FAD_monoxygenase"/>
</dbReference>
<proteinExistence type="predicted"/>
<dbReference type="PANTHER" id="PTHR43476:SF3">
    <property type="entry name" value="FAD-BINDING MONOOXYGENASE"/>
    <property type="match status" value="1"/>
</dbReference>
<dbReference type="PRINTS" id="PR00420">
    <property type="entry name" value="RNGMNOXGNASE"/>
</dbReference>
<dbReference type="OrthoDB" id="9766816at2"/>
<organism evidence="3 4">
    <name type="scientific">Oceanobacillus halophilus</name>
    <dbReference type="NCBI Taxonomy" id="930130"/>
    <lineage>
        <taxon>Bacteria</taxon>
        <taxon>Bacillati</taxon>
        <taxon>Bacillota</taxon>
        <taxon>Bacilli</taxon>
        <taxon>Bacillales</taxon>
        <taxon>Bacillaceae</taxon>
        <taxon>Oceanobacillus</taxon>
    </lineage>
</organism>
<evidence type="ECO:0000313" key="4">
    <source>
        <dbReference type="Proteomes" id="UP000269301"/>
    </source>
</evidence>
<dbReference type="GO" id="GO:0008688">
    <property type="term" value="F:3-(3-hydroxyphenyl)propionate hydroxylase activity"/>
    <property type="evidence" value="ECO:0007669"/>
    <property type="project" value="TreeGrafter"/>
</dbReference>
<dbReference type="InterPro" id="IPR002938">
    <property type="entry name" value="FAD-bd"/>
</dbReference>
<evidence type="ECO:0000313" key="3">
    <source>
        <dbReference type="EMBL" id="RKQ30377.1"/>
    </source>
</evidence>
<dbReference type="Gene3D" id="3.30.70.2450">
    <property type="match status" value="1"/>
</dbReference>
<dbReference type="RefSeq" id="WP_121205577.1">
    <property type="nucleotide sequence ID" value="NZ_RBZP01000018.1"/>
</dbReference>
<dbReference type="PANTHER" id="PTHR43476">
    <property type="entry name" value="3-(3-HYDROXY-PHENYL)PROPIONATE/3-HYDROXYCINNAMIC ACID HYDROXYLASE"/>
    <property type="match status" value="1"/>
</dbReference>